<comment type="caution">
    <text evidence="1">The sequence shown here is derived from an EMBL/GenBank/DDBJ whole genome shotgun (WGS) entry which is preliminary data.</text>
</comment>
<name>A0A0F9FX07_9ZZZZ</name>
<accession>A0A0F9FX07</accession>
<sequence length="52" mass="6127">MKTSLKTEREKDIVKRSLYDHLDMLFGKLDSQDKKIDNLNSKLQEKSDVSQE</sequence>
<evidence type="ECO:0000313" key="1">
    <source>
        <dbReference type="EMBL" id="KKL55707.1"/>
    </source>
</evidence>
<protein>
    <submittedName>
        <fullName evidence="1">Uncharacterized protein</fullName>
    </submittedName>
</protein>
<organism evidence="1">
    <name type="scientific">marine sediment metagenome</name>
    <dbReference type="NCBI Taxonomy" id="412755"/>
    <lineage>
        <taxon>unclassified sequences</taxon>
        <taxon>metagenomes</taxon>
        <taxon>ecological metagenomes</taxon>
    </lineage>
</organism>
<reference evidence="1" key="1">
    <citation type="journal article" date="2015" name="Nature">
        <title>Complex archaea that bridge the gap between prokaryotes and eukaryotes.</title>
        <authorList>
            <person name="Spang A."/>
            <person name="Saw J.H."/>
            <person name="Jorgensen S.L."/>
            <person name="Zaremba-Niedzwiedzka K."/>
            <person name="Martijn J."/>
            <person name="Lind A.E."/>
            <person name="van Eijk R."/>
            <person name="Schleper C."/>
            <person name="Guy L."/>
            <person name="Ettema T.J."/>
        </authorList>
    </citation>
    <scope>NUCLEOTIDE SEQUENCE</scope>
</reference>
<proteinExistence type="predicted"/>
<dbReference type="EMBL" id="LAZR01030746">
    <property type="protein sequence ID" value="KKL55707.1"/>
    <property type="molecule type" value="Genomic_DNA"/>
</dbReference>
<gene>
    <name evidence="1" type="ORF">LCGC14_2252710</name>
</gene>
<dbReference type="AlphaFoldDB" id="A0A0F9FX07"/>